<evidence type="ECO:0000313" key="5">
    <source>
        <dbReference type="EMBL" id="KAF5328674.1"/>
    </source>
</evidence>
<dbReference type="CDD" id="cd00067">
    <property type="entry name" value="GAL4"/>
    <property type="match status" value="1"/>
</dbReference>
<evidence type="ECO:0000313" key="6">
    <source>
        <dbReference type="Proteomes" id="UP000567179"/>
    </source>
</evidence>
<evidence type="ECO:0000256" key="3">
    <source>
        <dbReference type="SAM" id="MobiDB-lite"/>
    </source>
</evidence>
<organism evidence="5 6">
    <name type="scientific">Psilocybe cf. subviscida</name>
    <dbReference type="NCBI Taxonomy" id="2480587"/>
    <lineage>
        <taxon>Eukaryota</taxon>
        <taxon>Fungi</taxon>
        <taxon>Dikarya</taxon>
        <taxon>Basidiomycota</taxon>
        <taxon>Agaricomycotina</taxon>
        <taxon>Agaricomycetes</taxon>
        <taxon>Agaricomycetidae</taxon>
        <taxon>Agaricales</taxon>
        <taxon>Agaricineae</taxon>
        <taxon>Strophariaceae</taxon>
        <taxon>Psilocybe</taxon>
    </lineage>
</organism>
<dbReference type="GO" id="GO:0006351">
    <property type="term" value="P:DNA-templated transcription"/>
    <property type="evidence" value="ECO:0007669"/>
    <property type="project" value="InterPro"/>
</dbReference>
<protein>
    <recommendedName>
        <fullName evidence="4">Zn(2)-C6 fungal-type domain-containing protein</fullName>
    </recommendedName>
</protein>
<keyword evidence="6" id="KW-1185">Reference proteome</keyword>
<proteinExistence type="predicted"/>
<evidence type="ECO:0000256" key="1">
    <source>
        <dbReference type="ARBA" id="ARBA00022723"/>
    </source>
</evidence>
<dbReference type="GO" id="GO:0008270">
    <property type="term" value="F:zinc ion binding"/>
    <property type="evidence" value="ECO:0007669"/>
    <property type="project" value="InterPro"/>
</dbReference>
<dbReference type="InterPro" id="IPR050987">
    <property type="entry name" value="AtrR-like"/>
</dbReference>
<dbReference type="EMBL" id="JAACJJ010000003">
    <property type="protein sequence ID" value="KAF5328674.1"/>
    <property type="molecule type" value="Genomic_DNA"/>
</dbReference>
<name>A0A8H5BSY6_9AGAR</name>
<dbReference type="CDD" id="cd12148">
    <property type="entry name" value="fungal_TF_MHR"/>
    <property type="match status" value="1"/>
</dbReference>
<dbReference type="SMART" id="SM00906">
    <property type="entry name" value="Fungal_trans"/>
    <property type="match status" value="1"/>
</dbReference>
<dbReference type="PANTHER" id="PTHR46910">
    <property type="entry name" value="TRANSCRIPTION FACTOR PDR1"/>
    <property type="match status" value="1"/>
</dbReference>
<reference evidence="5 6" key="1">
    <citation type="journal article" date="2020" name="ISME J.">
        <title>Uncovering the hidden diversity of litter-decomposition mechanisms in mushroom-forming fungi.</title>
        <authorList>
            <person name="Floudas D."/>
            <person name="Bentzer J."/>
            <person name="Ahren D."/>
            <person name="Johansson T."/>
            <person name="Persson P."/>
            <person name="Tunlid A."/>
        </authorList>
    </citation>
    <scope>NUCLEOTIDE SEQUENCE [LARGE SCALE GENOMIC DNA]</scope>
    <source>
        <strain evidence="5 6">CBS 101986</strain>
    </source>
</reference>
<dbReference type="OrthoDB" id="4456959at2759"/>
<gene>
    <name evidence="5" type="ORF">D9619_011653</name>
</gene>
<dbReference type="InterPro" id="IPR001138">
    <property type="entry name" value="Zn2Cys6_DnaBD"/>
</dbReference>
<keyword evidence="2" id="KW-0539">Nucleus</keyword>
<dbReference type="SMART" id="SM00066">
    <property type="entry name" value="GAL4"/>
    <property type="match status" value="1"/>
</dbReference>
<feature type="region of interest" description="Disordered" evidence="3">
    <location>
        <begin position="641"/>
        <end position="682"/>
    </location>
</feature>
<dbReference type="InterPro" id="IPR007219">
    <property type="entry name" value="XnlR_reg_dom"/>
</dbReference>
<dbReference type="AlphaFoldDB" id="A0A8H5BSY6"/>
<evidence type="ECO:0000259" key="4">
    <source>
        <dbReference type="PROSITE" id="PS50048"/>
    </source>
</evidence>
<dbReference type="Gene3D" id="4.10.240.10">
    <property type="entry name" value="Zn(2)-C6 fungal-type DNA-binding domain"/>
    <property type="match status" value="1"/>
</dbReference>
<feature type="region of interest" description="Disordered" evidence="3">
    <location>
        <begin position="99"/>
        <end position="129"/>
    </location>
</feature>
<dbReference type="Pfam" id="PF04082">
    <property type="entry name" value="Fungal_trans"/>
    <property type="match status" value="1"/>
</dbReference>
<dbReference type="InterPro" id="IPR036864">
    <property type="entry name" value="Zn2-C6_fun-type_DNA-bd_sf"/>
</dbReference>
<dbReference type="GO" id="GO:0003677">
    <property type="term" value="F:DNA binding"/>
    <property type="evidence" value="ECO:0007669"/>
    <property type="project" value="InterPro"/>
</dbReference>
<dbReference type="Proteomes" id="UP000567179">
    <property type="component" value="Unassembled WGS sequence"/>
</dbReference>
<dbReference type="PROSITE" id="PS50048">
    <property type="entry name" value="ZN2_CY6_FUNGAL_2"/>
    <property type="match status" value="1"/>
</dbReference>
<comment type="caution">
    <text evidence="5">The sequence shown here is derived from an EMBL/GenBank/DDBJ whole genome shotgun (WGS) entry which is preliminary data.</text>
</comment>
<sequence length="870" mass="97573">MAADQVAQEGGDLESGRSLSKKRRIPGACDICKRKKIRCDSGKMPDNRCSNCVQFGLECTHKEVTKTLGSAKGYVESLEMRLEKMDRLLNKLLPGLDINQELDRMSQPPVGSQPESEDPSPSPASVSSPDMLTIQLDKLKLNPDQNRFFGRSSGHQLVATALNIRQEYIGGEAPKLPVGTSDFPRKRHEFWDIPKWVTVNPENELEECNYIYPDDDLIPSLVGHYFVHINAFMPLLHRPTFEKSVTEGLHHTNAMFGATLLLVCAHGARYSDDPRVLAAEYPRSAGWRWFEQVNILRKSLYHRTSLYELQMHVLYVFFAHTSEMPQGIWSQIGLAVRMSQEVGAHRRRPKKPDEAPTAEDELWKRAFWVLLTVDRQISSQAGRPCGLQDEDFDLDLPLECDDEYWENGFKQPADKPSSIAFFNCHIKLMDILAYAMRLIYSIRRPTTFFGNNKVQQSEEQVIAELDSAMNSWMDSVPSHLRWNPNRNNELFLKQSAALHAIYYNLQIFIHRPFIPSPENPIPIAFPCMAICTNAARSACHVLETFSQLNMLPFTYLQASHSVQINVAFTAAVILLLNIWSGKRSGIAPNPRREMEDVQRCLQVLKCSEKRWASAGRYCDILTELAFAGDLSVFENALPPKASTNKKRARDADAEESPAASSPTSPIDTSQRSLAGTRRASLNQSSFMHQQLPQRQPLFSLPMYGNELGRLPIYGQFNFSDAVGVGQGQGQMPYQQRDPNIDHFVLTNLSAATMASIAQGQGQGQVPAPEPFVIDSLFNGHTFQSMATGNIPSPDQQPHAAPNNYASLFGGNMYGLDDLSRVGTMPAMDNDTMTMWSTAPTGLELDDWNNYLSNVEQITQGQGHNPLPTHP</sequence>
<dbReference type="PROSITE" id="PS00463">
    <property type="entry name" value="ZN2_CY6_FUNGAL_1"/>
    <property type="match status" value="1"/>
</dbReference>
<evidence type="ECO:0000256" key="2">
    <source>
        <dbReference type="ARBA" id="ARBA00023242"/>
    </source>
</evidence>
<keyword evidence="1" id="KW-0479">Metal-binding</keyword>
<dbReference type="Pfam" id="PF00172">
    <property type="entry name" value="Zn_clus"/>
    <property type="match status" value="1"/>
</dbReference>
<feature type="domain" description="Zn(2)-C6 fungal-type" evidence="4">
    <location>
        <begin position="28"/>
        <end position="61"/>
    </location>
</feature>
<feature type="compositionally biased region" description="Low complexity" evidence="3">
    <location>
        <begin position="656"/>
        <end position="669"/>
    </location>
</feature>
<dbReference type="GO" id="GO:0000981">
    <property type="term" value="F:DNA-binding transcription factor activity, RNA polymerase II-specific"/>
    <property type="evidence" value="ECO:0007669"/>
    <property type="project" value="InterPro"/>
</dbReference>
<accession>A0A8H5BSY6</accession>
<dbReference type="PANTHER" id="PTHR46910:SF38">
    <property type="entry name" value="ZN(2)-C6 FUNGAL-TYPE DOMAIN-CONTAINING PROTEIN"/>
    <property type="match status" value="1"/>
</dbReference>
<dbReference type="SUPFAM" id="SSF57701">
    <property type="entry name" value="Zn2/Cys6 DNA-binding domain"/>
    <property type="match status" value="1"/>
</dbReference>